<dbReference type="PANTHER" id="PTHR24193:SF121">
    <property type="entry name" value="ADA2A-CONTAINING COMPLEX COMPONENT 3, ISOFORM D"/>
    <property type="match status" value="1"/>
</dbReference>
<dbReference type="EMBL" id="JAXCGZ010007604">
    <property type="protein sequence ID" value="KAK7079000.1"/>
    <property type="molecule type" value="Genomic_DNA"/>
</dbReference>
<gene>
    <name evidence="11" type="ORF">SK128_015131</name>
</gene>
<dbReference type="InterPro" id="IPR022700">
    <property type="entry name" value="CLIP"/>
</dbReference>
<reference evidence="11 12" key="1">
    <citation type="submission" date="2023-11" db="EMBL/GenBank/DDBJ databases">
        <title>Halocaridina rubra genome assembly.</title>
        <authorList>
            <person name="Smith C."/>
        </authorList>
    </citation>
    <scope>NUCLEOTIDE SEQUENCE [LARGE SCALE GENOMIC DNA]</scope>
    <source>
        <strain evidence="11">EP-1</strain>
        <tissue evidence="11">Whole</tissue>
    </source>
</reference>
<dbReference type="Gene3D" id="1.25.40.20">
    <property type="entry name" value="Ankyrin repeat-containing domain"/>
    <property type="match status" value="3"/>
</dbReference>
<keyword evidence="3" id="KW-0677">Repeat</keyword>
<name>A0AAN9ABB4_HALRR</name>
<feature type="repeat" description="ANK" evidence="8">
    <location>
        <begin position="183"/>
        <end position="215"/>
    </location>
</feature>
<dbReference type="SMART" id="SM00248">
    <property type="entry name" value="ANK"/>
    <property type="match status" value="8"/>
</dbReference>
<comment type="caution">
    <text evidence="11">The sequence shown here is derived from an EMBL/GenBank/DDBJ whole genome shotgun (WGS) entry which is preliminary data.</text>
</comment>
<dbReference type="InterPro" id="IPR038565">
    <property type="entry name" value="CLIP_sf"/>
</dbReference>
<dbReference type="AlphaFoldDB" id="A0AAN9ABB4"/>
<evidence type="ECO:0000256" key="9">
    <source>
        <dbReference type="SAM" id="SignalP"/>
    </source>
</evidence>
<dbReference type="Gene3D" id="3.30.1640.30">
    <property type="match status" value="1"/>
</dbReference>
<evidence type="ECO:0000256" key="1">
    <source>
        <dbReference type="ARBA" id="ARBA00022670"/>
    </source>
</evidence>
<evidence type="ECO:0000256" key="7">
    <source>
        <dbReference type="ARBA" id="ARBA00023157"/>
    </source>
</evidence>
<feature type="repeat" description="ANK" evidence="8">
    <location>
        <begin position="83"/>
        <end position="115"/>
    </location>
</feature>
<dbReference type="Pfam" id="PF12032">
    <property type="entry name" value="CLIP"/>
    <property type="match status" value="1"/>
</dbReference>
<dbReference type="InterPro" id="IPR050663">
    <property type="entry name" value="Ankyrin-SOCS_Box"/>
</dbReference>
<keyword evidence="12" id="KW-1185">Reference proteome</keyword>
<evidence type="ECO:0000313" key="11">
    <source>
        <dbReference type="EMBL" id="KAK7079000.1"/>
    </source>
</evidence>
<proteinExistence type="predicted"/>
<evidence type="ECO:0000256" key="4">
    <source>
        <dbReference type="ARBA" id="ARBA00022801"/>
    </source>
</evidence>
<dbReference type="Proteomes" id="UP001381693">
    <property type="component" value="Unassembled WGS sequence"/>
</dbReference>
<evidence type="ECO:0000313" key="12">
    <source>
        <dbReference type="Proteomes" id="UP001381693"/>
    </source>
</evidence>
<feature type="repeat" description="ANK" evidence="8">
    <location>
        <begin position="216"/>
        <end position="248"/>
    </location>
</feature>
<accession>A0AAN9ABB4</accession>
<dbReference type="GO" id="GO:0008236">
    <property type="term" value="F:serine-type peptidase activity"/>
    <property type="evidence" value="ECO:0007669"/>
    <property type="project" value="UniProtKB-KW"/>
</dbReference>
<keyword evidence="6 8" id="KW-0040">ANK repeat</keyword>
<protein>
    <recommendedName>
        <fullName evidence="10">Clip domain-containing protein</fullName>
    </recommendedName>
</protein>
<sequence>MMVKYAVCLLLTLVLTGISYAQLSPTPEQWQAILELSDIVAKLNASGTANTEDYQRITIQLLNNPYLGGLITQHGLADAQDIKGASLLTVAANNGNLELVETILSRGGYINLQDENGWTALNGASKNNQTHVALYLLGKGADPNIVNTDHGEGPLMWAIENDSFDLVKALIDAGADVNHVAHDGDTPTILAAARGRLLMLELIISKGVDINHQNDDGWSALLSASYFNHVDSVKVLIKAGANPDLQTRDHGETGLTWAVDLGHNKVVRELLVGGANFELPNKSGQTPLMTAARANRPDEVRLLLSAGADINRIDQSGDTPLMDAVNKNFPAVVRVILEHCPDLSIENRNRKTVHFIAFNRLNQEVRDMLNAHPNLQCVHETEIYNVGDTRYDVCREVKCCQGIWSPTGQTLETCGDKCRKVLAPSGVCTVISNCPILVQEFLANVKTPQNREKGHEFIKSYGCGYKGGEDFRVCCPTA</sequence>
<feature type="chain" id="PRO_5043019113" description="Clip domain-containing protein" evidence="9">
    <location>
        <begin position="22"/>
        <end position="478"/>
    </location>
</feature>
<dbReference type="Pfam" id="PF12796">
    <property type="entry name" value="Ank_2"/>
    <property type="match status" value="2"/>
</dbReference>
<feature type="repeat" description="ANK" evidence="8">
    <location>
        <begin position="150"/>
        <end position="182"/>
    </location>
</feature>
<evidence type="ECO:0000259" key="10">
    <source>
        <dbReference type="Pfam" id="PF12032"/>
    </source>
</evidence>
<feature type="signal peptide" evidence="9">
    <location>
        <begin position="1"/>
        <end position="21"/>
    </location>
</feature>
<dbReference type="GO" id="GO:0006508">
    <property type="term" value="P:proteolysis"/>
    <property type="evidence" value="ECO:0007669"/>
    <property type="project" value="UniProtKB-KW"/>
</dbReference>
<feature type="repeat" description="ANK" evidence="8">
    <location>
        <begin position="250"/>
        <end position="282"/>
    </location>
</feature>
<keyword evidence="2 9" id="KW-0732">Signal</keyword>
<dbReference type="Pfam" id="PF13637">
    <property type="entry name" value="Ank_4"/>
    <property type="match status" value="1"/>
</dbReference>
<keyword evidence="5" id="KW-0720">Serine protease</keyword>
<keyword evidence="1" id="KW-0645">Protease</keyword>
<dbReference type="PROSITE" id="PS50297">
    <property type="entry name" value="ANK_REP_REGION"/>
    <property type="match status" value="7"/>
</dbReference>
<organism evidence="11 12">
    <name type="scientific">Halocaridina rubra</name>
    <name type="common">Hawaiian red shrimp</name>
    <dbReference type="NCBI Taxonomy" id="373956"/>
    <lineage>
        <taxon>Eukaryota</taxon>
        <taxon>Metazoa</taxon>
        <taxon>Ecdysozoa</taxon>
        <taxon>Arthropoda</taxon>
        <taxon>Crustacea</taxon>
        <taxon>Multicrustacea</taxon>
        <taxon>Malacostraca</taxon>
        <taxon>Eumalacostraca</taxon>
        <taxon>Eucarida</taxon>
        <taxon>Decapoda</taxon>
        <taxon>Pleocyemata</taxon>
        <taxon>Caridea</taxon>
        <taxon>Atyoidea</taxon>
        <taxon>Atyidae</taxon>
        <taxon>Halocaridina</taxon>
    </lineage>
</organism>
<dbReference type="InterPro" id="IPR036770">
    <property type="entry name" value="Ankyrin_rpt-contain_sf"/>
</dbReference>
<dbReference type="PANTHER" id="PTHR24193">
    <property type="entry name" value="ANKYRIN REPEAT PROTEIN"/>
    <property type="match status" value="1"/>
</dbReference>
<dbReference type="GO" id="GO:0045944">
    <property type="term" value="P:positive regulation of transcription by RNA polymerase II"/>
    <property type="evidence" value="ECO:0007669"/>
    <property type="project" value="TreeGrafter"/>
</dbReference>
<dbReference type="PROSITE" id="PS50088">
    <property type="entry name" value="ANK_REPEAT"/>
    <property type="match status" value="8"/>
</dbReference>
<feature type="repeat" description="ANK" evidence="8">
    <location>
        <begin position="316"/>
        <end position="348"/>
    </location>
</feature>
<evidence type="ECO:0000256" key="6">
    <source>
        <dbReference type="ARBA" id="ARBA00023043"/>
    </source>
</evidence>
<keyword evidence="4" id="KW-0378">Hydrolase</keyword>
<dbReference type="InterPro" id="IPR002110">
    <property type="entry name" value="Ankyrin_rpt"/>
</dbReference>
<feature type="repeat" description="ANK" evidence="8">
    <location>
        <begin position="283"/>
        <end position="315"/>
    </location>
</feature>
<evidence type="ECO:0000256" key="2">
    <source>
        <dbReference type="ARBA" id="ARBA00022729"/>
    </source>
</evidence>
<feature type="repeat" description="ANK" evidence="8">
    <location>
        <begin position="116"/>
        <end position="148"/>
    </location>
</feature>
<evidence type="ECO:0000256" key="8">
    <source>
        <dbReference type="PROSITE-ProRule" id="PRU00023"/>
    </source>
</evidence>
<evidence type="ECO:0000256" key="5">
    <source>
        <dbReference type="ARBA" id="ARBA00022825"/>
    </source>
</evidence>
<dbReference type="SUPFAM" id="SSF48403">
    <property type="entry name" value="Ankyrin repeat"/>
    <property type="match status" value="1"/>
</dbReference>
<evidence type="ECO:0000256" key="3">
    <source>
        <dbReference type="ARBA" id="ARBA00022737"/>
    </source>
</evidence>
<dbReference type="GO" id="GO:0005634">
    <property type="term" value="C:nucleus"/>
    <property type="evidence" value="ECO:0007669"/>
    <property type="project" value="TreeGrafter"/>
</dbReference>
<keyword evidence="7" id="KW-1015">Disulfide bond</keyword>
<feature type="domain" description="Clip" evidence="10">
    <location>
        <begin position="425"/>
        <end position="475"/>
    </location>
</feature>
<dbReference type="GO" id="GO:0000976">
    <property type="term" value="F:transcription cis-regulatory region binding"/>
    <property type="evidence" value="ECO:0007669"/>
    <property type="project" value="TreeGrafter"/>
</dbReference>